<name>A0A4Z0A0X1_9AGAM</name>
<evidence type="ECO:0000313" key="3">
    <source>
        <dbReference type="Proteomes" id="UP000298061"/>
    </source>
</evidence>
<dbReference type="AlphaFoldDB" id="A0A4Z0A0X1"/>
<organism evidence="2 3">
    <name type="scientific">Hericium alpestre</name>
    <dbReference type="NCBI Taxonomy" id="135208"/>
    <lineage>
        <taxon>Eukaryota</taxon>
        <taxon>Fungi</taxon>
        <taxon>Dikarya</taxon>
        <taxon>Basidiomycota</taxon>
        <taxon>Agaricomycotina</taxon>
        <taxon>Agaricomycetes</taxon>
        <taxon>Russulales</taxon>
        <taxon>Hericiaceae</taxon>
        <taxon>Hericium</taxon>
    </lineage>
</organism>
<dbReference type="InterPro" id="IPR001810">
    <property type="entry name" value="F-box_dom"/>
</dbReference>
<dbReference type="InterPro" id="IPR036047">
    <property type="entry name" value="F-box-like_dom_sf"/>
</dbReference>
<dbReference type="Gene3D" id="1.20.1280.50">
    <property type="match status" value="1"/>
</dbReference>
<dbReference type="Pfam" id="PF12937">
    <property type="entry name" value="F-box-like"/>
    <property type="match status" value="1"/>
</dbReference>
<dbReference type="Proteomes" id="UP000298061">
    <property type="component" value="Unassembled WGS sequence"/>
</dbReference>
<comment type="caution">
    <text evidence="2">The sequence shown here is derived from an EMBL/GenBank/DDBJ whole genome shotgun (WGS) entry which is preliminary data.</text>
</comment>
<accession>A0A4Z0A0X1</accession>
<dbReference type="OrthoDB" id="2791066at2759"/>
<keyword evidence="3" id="KW-1185">Reference proteome</keyword>
<dbReference type="SUPFAM" id="SSF81383">
    <property type="entry name" value="F-box domain"/>
    <property type="match status" value="1"/>
</dbReference>
<evidence type="ECO:0000259" key="1">
    <source>
        <dbReference type="Pfam" id="PF12937"/>
    </source>
</evidence>
<dbReference type="EMBL" id="SFCI01000502">
    <property type="protein sequence ID" value="TFY79429.1"/>
    <property type="molecule type" value="Genomic_DNA"/>
</dbReference>
<evidence type="ECO:0000313" key="2">
    <source>
        <dbReference type="EMBL" id="TFY79429.1"/>
    </source>
</evidence>
<gene>
    <name evidence="2" type="ORF">EWM64_g4584</name>
</gene>
<dbReference type="STRING" id="135208.A0A4Z0A0X1"/>
<proteinExistence type="predicted"/>
<feature type="domain" description="F-box" evidence="1">
    <location>
        <begin position="54"/>
        <end position="108"/>
    </location>
</feature>
<protein>
    <recommendedName>
        <fullName evidence="1">F-box domain-containing protein</fullName>
    </recommendedName>
</protein>
<reference evidence="2 3" key="1">
    <citation type="submission" date="2019-02" db="EMBL/GenBank/DDBJ databases">
        <title>Genome sequencing of the rare red list fungi Hericium alpestre (H. flagellum).</title>
        <authorList>
            <person name="Buettner E."/>
            <person name="Kellner H."/>
        </authorList>
    </citation>
    <scope>NUCLEOTIDE SEQUENCE [LARGE SCALE GENOMIC DNA]</scope>
    <source>
        <strain evidence="2 3">DSM 108284</strain>
    </source>
</reference>
<sequence>MSDAQYEYRDNPSISSVDTDLEDARKLLQAQLASLCQASLSIRPPGILFPAVFRLPEELLYSVFVYLASEDYTDYYGDLRWMMVTHVCRYWRLVALRNPTLWWNLHFRLGKRWANAIVARSQAVPLEILPGDLSEEESEYKGPIIRKTMHRATVLSLVVRQALPAPLLDCFELSYDYDNLYPSPIPHNSTPYPFPAAFLDCANCPQLGTLSLSGCTLPLGAHLDLSDLSLRDLSKDHILPIFQLLPHLKRLSTLFIDFHPSVVLEEVEKWHVIYLSLKPVDTPHLERFLFQGRNPECSAFMDNIIAPRLSSFDMICTITNGCHDEFLAVLDTMESFIGRSSITAKDHADISGSVSIAKNEDILDDDDGIGDVDYSCQFSVSSWVRPEHADTSSSAVSTNNGLSVKFSWPDNPVPLFLVIAGEVCRATRLEDVRILDLDLIENYIHHEEVFGSITPLVQTLKSLRSLSIQDSAGVDVDVSGMLVGTGFLRAYEDWTKEGHQWEVVRSAVPEASTGPGTPMTFTPVSPVSLPVDGLYLPLLPLLPEYIAYNV</sequence>